<dbReference type="OrthoDB" id="2135310at2"/>
<accession>A0A0R2AWS0</accession>
<dbReference type="AlphaFoldDB" id="A0A0R2AWS0"/>
<organism evidence="1 2">
    <name type="scientific">Lacticaseibacillus brantae DSM 23927</name>
    <dbReference type="NCBI Taxonomy" id="1423727"/>
    <lineage>
        <taxon>Bacteria</taxon>
        <taxon>Bacillati</taxon>
        <taxon>Bacillota</taxon>
        <taxon>Bacilli</taxon>
        <taxon>Lactobacillales</taxon>
        <taxon>Lactobacillaceae</taxon>
        <taxon>Lacticaseibacillus</taxon>
    </lineage>
</organism>
<dbReference type="Gene3D" id="3.40.1580.10">
    <property type="entry name" value="SMI1/KNR4-like"/>
    <property type="match status" value="1"/>
</dbReference>
<protein>
    <recommendedName>
        <fullName evidence="3">Knr4/Smi1-like domain-containing protein</fullName>
    </recommendedName>
</protein>
<comment type="caution">
    <text evidence="1">The sequence shown here is derived from an EMBL/GenBank/DDBJ whole genome shotgun (WGS) entry which is preliminary data.</text>
</comment>
<dbReference type="EMBL" id="AYZQ01000005">
    <property type="protein sequence ID" value="KRM71253.1"/>
    <property type="molecule type" value="Genomic_DNA"/>
</dbReference>
<evidence type="ECO:0000313" key="1">
    <source>
        <dbReference type="EMBL" id="KRM71253.1"/>
    </source>
</evidence>
<sequence length="227" mass="25709">MHDWPIPPVPTLLTIPKLPAIPDSYWAIVQTGQFPERFWLTTPEPTSDSLDGVTIHGFARAGAAVAIPGLPAHLVPFAQDGQQYFVFDVSTTPAAIRYIDTDVDQWLDIASDFDHFWQSLTRIAPTLTESTYSRQKLGHALLVAHGTELSPLLELARFKWPWQEYGDWLLWLLANRPAAIQRVILDEFIFLHDFMPRHLSGKQMTAIASGLDTSEVSSDFHFKTEKW</sequence>
<proteinExistence type="predicted"/>
<keyword evidence="2" id="KW-1185">Reference proteome</keyword>
<dbReference type="SUPFAM" id="SSF160631">
    <property type="entry name" value="SMI1/KNR4-like"/>
    <property type="match status" value="1"/>
</dbReference>
<dbReference type="InterPro" id="IPR037883">
    <property type="entry name" value="Knr4/Smi1-like_sf"/>
</dbReference>
<dbReference type="PATRIC" id="fig|1423727.3.peg.1755"/>
<name>A0A0R2AWS0_9LACO</name>
<dbReference type="Proteomes" id="UP000051672">
    <property type="component" value="Unassembled WGS sequence"/>
</dbReference>
<dbReference type="RefSeq" id="WP_057895012.1">
    <property type="nucleotide sequence ID" value="NZ_AYZQ01000005.1"/>
</dbReference>
<evidence type="ECO:0008006" key="3">
    <source>
        <dbReference type="Google" id="ProtNLM"/>
    </source>
</evidence>
<evidence type="ECO:0000313" key="2">
    <source>
        <dbReference type="Proteomes" id="UP000051672"/>
    </source>
</evidence>
<reference evidence="1 2" key="1">
    <citation type="journal article" date="2015" name="Genome Announc.">
        <title>Expanding the biotechnology potential of lactobacilli through comparative genomics of 213 strains and associated genera.</title>
        <authorList>
            <person name="Sun Z."/>
            <person name="Harris H.M."/>
            <person name="McCann A."/>
            <person name="Guo C."/>
            <person name="Argimon S."/>
            <person name="Zhang W."/>
            <person name="Yang X."/>
            <person name="Jeffery I.B."/>
            <person name="Cooney J.C."/>
            <person name="Kagawa T.F."/>
            <person name="Liu W."/>
            <person name="Song Y."/>
            <person name="Salvetti E."/>
            <person name="Wrobel A."/>
            <person name="Rasinkangas P."/>
            <person name="Parkhill J."/>
            <person name="Rea M.C."/>
            <person name="O'Sullivan O."/>
            <person name="Ritari J."/>
            <person name="Douillard F.P."/>
            <person name="Paul Ross R."/>
            <person name="Yang R."/>
            <person name="Briner A.E."/>
            <person name="Felis G.E."/>
            <person name="de Vos W.M."/>
            <person name="Barrangou R."/>
            <person name="Klaenhammer T.R."/>
            <person name="Caufield P.W."/>
            <person name="Cui Y."/>
            <person name="Zhang H."/>
            <person name="O'Toole P.W."/>
        </authorList>
    </citation>
    <scope>NUCLEOTIDE SEQUENCE [LARGE SCALE GENOMIC DNA]</scope>
    <source>
        <strain evidence="1 2">DSM 23927</strain>
    </source>
</reference>
<gene>
    <name evidence="1" type="ORF">FC34_GL001731</name>
</gene>